<reference evidence="3" key="1">
    <citation type="journal article" date="2019" name="Int. J. Syst. Evol. Microbiol.">
        <title>The Global Catalogue of Microorganisms (GCM) 10K type strain sequencing project: providing services to taxonomists for standard genome sequencing and annotation.</title>
        <authorList>
            <consortium name="The Broad Institute Genomics Platform"/>
            <consortium name="The Broad Institute Genome Sequencing Center for Infectious Disease"/>
            <person name="Wu L."/>
            <person name="Ma J."/>
        </authorList>
    </citation>
    <scope>NUCLEOTIDE SEQUENCE [LARGE SCALE GENOMIC DNA]</scope>
    <source>
        <strain evidence="3">DT43</strain>
    </source>
</reference>
<comment type="caution">
    <text evidence="2">The sequence shown here is derived from an EMBL/GenBank/DDBJ whole genome shotgun (WGS) entry which is preliminary data.</text>
</comment>
<evidence type="ECO:0000313" key="3">
    <source>
        <dbReference type="Proteomes" id="UP001596012"/>
    </source>
</evidence>
<dbReference type="RefSeq" id="WP_386339538.1">
    <property type="nucleotide sequence ID" value="NZ_JBHSFG010000016.1"/>
</dbReference>
<feature type="region of interest" description="Disordered" evidence="1">
    <location>
        <begin position="55"/>
        <end position="90"/>
    </location>
</feature>
<accession>A0ABV8YKZ4</accession>
<dbReference type="InterPro" id="IPR046200">
    <property type="entry name" value="DUF6233"/>
</dbReference>
<dbReference type="EMBL" id="JBHSFG010000016">
    <property type="protein sequence ID" value="MFC4464558.1"/>
    <property type="molecule type" value="Genomic_DNA"/>
</dbReference>
<sequence>MHDRGELRQLLQDLPVGLLRQTVRAAHMHHRRHLARLLWHAMWLQRIDRKIATLQRRQAEEERGRRSRPRPPDWIVEHGIGTGRPPVQVRAGDCHMAGSRRRPVDRDEARRLLAAGLPGRRPGVGRPGALPGGARSGHGPTPGPPRCRRPRRVRRRRLH</sequence>
<proteinExistence type="predicted"/>
<keyword evidence="3" id="KW-1185">Reference proteome</keyword>
<feature type="region of interest" description="Disordered" evidence="1">
    <location>
        <begin position="114"/>
        <end position="159"/>
    </location>
</feature>
<evidence type="ECO:0000256" key="1">
    <source>
        <dbReference type="SAM" id="MobiDB-lite"/>
    </source>
</evidence>
<protein>
    <submittedName>
        <fullName evidence="2">DUF6233 domain-containing protein</fullName>
    </submittedName>
</protein>
<dbReference type="Pfam" id="PF19746">
    <property type="entry name" value="DUF6233"/>
    <property type="match status" value="1"/>
</dbReference>
<dbReference type="Proteomes" id="UP001596012">
    <property type="component" value="Unassembled WGS sequence"/>
</dbReference>
<organism evidence="2 3">
    <name type="scientific">Streptomyces xiangluensis</name>
    <dbReference type="NCBI Taxonomy" id="2665720"/>
    <lineage>
        <taxon>Bacteria</taxon>
        <taxon>Bacillati</taxon>
        <taxon>Actinomycetota</taxon>
        <taxon>Actinomycetes</taxon>
        <taxon>Kitasatosporales</taxon>
        <taxon>Streptomycetaceae</taxon>
        <taxon>Streptomyces</taxon>
    </lineage>
</organism>
<feature type="compositionally biased region" description="Basic and acidic residues" evidence="1">
    <location>
        <begin position="55"/>
        <end position="64"/>
    </location>
</feature>
<name>A0ABV8YKZ4_9ACTN</name>
<gene>
    <name evidence="2" type="ORF">ACFPH6_08295</name>
</gene>
<feature type="compositionally biased region" description="Basic residues" evidence="1">
    <location>
        <begin position="146"/>
        <end position="159"/>
    </location>
</feature>
<evidence type="ECO:0000313" key="2">
    <source>
        <dbReference type="EMBL" id="MFC4464558.1"/>
    </source>
</evidence>